<proteinExistence type="predicted"/>
<name>C4FLL2_9AQUI</name>
<dbReference type="PANTHER" id="PTHR30005">
    <property type="entry name" value="EXOPOLYPHOSPHATASE"/>
    <property type="match status" value="1"/>
</dbReference>
<dbReference type="Proteomes" id="UP000005540">
    <property type="component" value="Unassembled WGS sequence"/>
</dbReference>
<keyword evidence="3" id="KW-1185">Reference proteome</keyword>
<dbReference type="InterPro" id="IPR043129">
    <property type="entry name" value="ATPase_NBD"/>
</dbReference>
<gene>
    <name evidence="2" type="ORF">SULYE_1466</name>
</gene>
<dbReference type="InterPro" id="IPR050273">
    <property type="entry name" value="GppA/Ppx_hydrolase"/>
</dbReference>
<feature type="domain" description="Ppx/GppA phosphatase N-terminal" evidence="1">
    <location>
        <begin position="3"/>
        <end position="178"/>
    </location>
</feature>
<dbReference type="EMBL" id="ABZS01000161">
    <property type="protein sequence ID" value="EEP60040.1"/>
    <property type="molecule type" value="Genomic_DNA"/>
</dbReference>
<reference evidence="2 3" key="1">
    <citation type="submission" date="2009-04" db="EMBL/GenBank/DDBJ databases">
        <authorList>
            <person name="Reysenbach A.-L."/>
            <person name="Heidelberg J.F."/>
            <person name="Nelson W.C."/>
        </authorList>
    </citation>
    <scope>NUCLEOTIDE SEQUENCE [LARGE SCALE GENOMIC DNA]</scope>
    <source>
        <strain evidence="2 3">SS-5</strain>
    </source>
</reference>
<dbReference type="GO" id="GO:0016462">
    <property type="term" value="F:pyrophosphatase activity"/>
    <property type="evidence" value="ECO:0007669"/>
    <property type="project" value="TreeGrafter"/>
</dbReference>
<dbReference type="PANTHER" id="PTHR30005:SF0">
    <property type="entry name" value="RETROGRADE REGULATION PROTEIN 2"/>
    <property type="match status" value="1"/>
</dbReference>
<protein>
    <submittedName>
        <fullName evidence="2">Exopolyphosphatase</fullName>
    </submittedName>
</protein>
<evidence type="ECO:0000259" key="1">
    <source>
        <dbReference type="Pfam" id="PF02541"/>
    </source>
</evidence>
<dbReference type="SUPFAM" id="SSF53067">
    <property type="entry name" value="Actin-like ATPase domain"/>
    <property type="match status" value="1"/>
</dbReference>
<accession>C4FLL2</accession>
<evidence type="ECO:0000313" key="2">
    <source>
        <dbReference type="EMBL" id="EEP60040.1"/>
    </source>
</evidence>
<comment type="caution">
    <text evidence="2">The sequence shown here is derived from an EMBL/GenBank/DDBJ whole genome shotgun (WGS) entry which is preliminary data.</text>
</comment>
<dbReference type="AlphaFoldDB" id="C4FLL2"/>
<sequence length="179" mass="20188">NIEGKFTVIDQGGGSTEFSYGEKSKLIASISFPFGIVNFTEKYIKSDPPKPEEIMQIKDFLKQQLPIAYEKMKDTEILVGLGGTITTVVALEYNIYPYDSKKVHGSKLTYETVTKWLNKLASMTVNQRKAIPMIEDKRAEAIVPGIVIFQTAMEVFQKDEITVSEWGVRHGLLLELIHN</sequence>
<organism evidence="2 3">
    <name type="scientific">Sulfurihydrogenibium yellowstonense SS-5</name>
    <dbReference type="NCBI Taxonomy" id="432331"/>
    <lineage>
        <taxon>Bacteria</taxon>
        <taxon>Pseudomonadati</taxon>
        <taxon>Aquificota</taxon>
        <taxon>Aquificia</taxon>
        <taxon>Aquificales</taxon>
        <taxon>Hydrogenothermaceae</taxon>
        <taxon>Sulfurihydrogenibium</taxon>
    </lineage>
</organism>
<dbReference type="InterPro" id="IPR003695">
    <property type="entry name" value="Ppx_GppA_N"/>
</dbReference>
<dbReference type="Gene3D" id="3.30.420.150">
    <property type="entry name" value="Exopolyphosphatase. Domain 2"/>
    <property type="match status" value="1"/>
</dbReference>
<feature type="non-terminal residue" evidence="2">
    <location>
        <position position="1"/>
    </location>
</feature>
<dbReference type="Pfam" id="PF02541">
    <property type="entry name" value="Ppx-GppA"/>
    <property type="match status" value="1"/>
</dbReference>
<evidence type="ECO:0000313" key="3">
    <source>
        <dbReference type="Proteomes" id="UP000005540"/>
    </source>
</evidence>